<protein>
    <submittedName>
        <fullName evidence="1">Uncharacterized protein</fullName>
    </submittedName>
</protein>
<accession>A0A381UJN8</accession>
<reference evidence="1" key="1">
    <citation type="submission" date="2018-05" db="EMBL/GenBank/DDBJ databases">
        <authorList>
            <person name="Lanie J.A."/>
            <person name="Ng W.-L."/>
            <person name="Kazmierczak K.M."/>
            <person name="Andrzejewski T.M."/>
            <person name="Davidsen T.M."/>
            <person name="Wayne K.J."/>
            <person name="Tettelin H."/>
            <person name="Glass J.I."/>
            <person name="Rusch D."/>
            <person name="Podicherti R."/>
            <person name="Tsui H.-C.T."/>
            <person name="Winkler M.E."/>
        </authorList>
    </citation>
    <scope>NUCLEOTIDE SEQUENCE</scope>
</reference>
<proteinExistence type="predicted"/>
<sequence length="53" mass="6004">MAEDYRLDGPTRGYLSVRYSSITDRIVSNRRRLRFDIGPDAGMGGAFTHIVRS</sequence>
<dbReference type="EMBL" id="UINC01006510">
    <property type="protein sequence ID" value="SVA27951.1"/>
    <property type="molecule type" value="Genomic_DNA"/>
</dbReference>
<name>A0A381UJN8_9ZZZZ</name>
<evidence type="ECO:0000313" key="1">
    <source>
        <dbReference type="EMBL" id="SVA27951.1"/>
    </source>
</evidence>
<dbReference type="AlphaFoldDB" id="A0A381UJN8"/>
<organism evidence="1">
    <name type="scientific">marine metagenome</name>
    <dbReference type="NCBI Taxonomy" id="408172"/>
    <lineage>
        <taxon>unclassified sequences</taxon>
        <taxon>metagenomes</taxon>
        <taxon>ecological metagenomes</taxon>
    </lineage>
</organism>
<gene>
    <name evidence="1" type="ORF">METZ01_LOCUS80805</name>
</gene>